<dbReference type="FunFam" id="3.80.10.10:FF:000902">
    <property type="entry name" value="F-box protein SKIP19"/>
    <property type="match status" value="1"/>
</dbReference>
<dbReference type="InterPro" id="IPR001810">
    <property type="entry name" value="F-box_dom"/>
</dbReference>
<feature type="domain" description="F-box/LRR-repeat protein 15/At3g58940/PEG3-like LRR" evidence="3">
    <location>
        <begin position="177"/>
        <end position="268"/>
    </location>
</feature>
<dbReference type="Pfam" id="PF12937">
    <property type="entry name" value="F-box-like"/>
    <property type="match status" value="1"/>
</dbReference>
<evidence type="ECO:0000259" key="3">
    <source>
        <dbReference type="Pfam" id="PF24758"/>
    </source>
</evidence>
<dbReference type="FunFam" id="1.20.1280.50:FF:000037">
    <property type="entry name" value="F-box protein SKIP19"/>
    <property type="match status" value="1"/>
</dbReference>
<evidence type="ECO:0000313" key="5">
    <source>
        <dbReference type="Proteomes" id="UP000026961"/>
    </source>
</evidence>
<accession>A0A0D9YR76</accession>
<dbReference type="PANTHER" id="PTHR38926:SF2">
    <property type="entry name" value="F-BOX_LRR-REPEAT PROTEIN 21-RELATED"/>
    <property type="match status" value="1"/>
</dbReference>
<dbReference type="Gene3D" id="1.20.1280.50">
    <property type="match status" value="1"/>
</dbReference>
<name>A0A0D9YR76_9ORYZ</name>
<dbReference type="Pfam" id="PF24758">
    <property type="entry name" value="LRR_At5g56370"/>
    <property type="match status" value="1"/>
</dbReference>
<sequence>MPPPPPPPPEWADLPVDAVLAVFERLGAAEVLMGAGVVCRSWLRAATREPRLWRRVDLTACFDPTVEMEAMARAAIDRAGGRLEHFAAERFVTDELLLYVAKRTSCLKSLRLRDCIKISEKGLVAVGKTSPCLEELELTTCTISIVLKAVGEAFPNLKCLRLNHRWFDVQFDEFRDNFHALGIACSMPRLRHLQIFANRLRNNALAAILDNCPHLESLDLRQCFNVDVDAEVRAKCARLKDVRFPNDSTKDYEYETFIETPSLDSLPLPFPAAVPQWPFHGNDEDDDNDGDQDDDDDGDQDDDDLGGHRVTEYGFIIGDYHVRGRIIHHE</sequence>
<dbReference type="SUPFAM" id="SSF81383">
    <property type="entry name" value="F-box domain"/>
    <property type="match status" value="1"/>
</dbReference>
<reference evidence="4" key="2">
    <citation type="submission" date="2018-05" db="EMBL/GenBank/DDBJ databases">
        <title>OgluRS3 (Oryza glumaepatula Reference Sequence Version 3).</title>
        <authorList>
            <person name="Zhang J."/>
            <person name="Kudrna D."/>
            <person name="Lee S."/>
            <person name="Talag J."/>
            <person name="Welchert J."/>
            <person name="Wing R.A."/>
        </authorList>
    </citation>
    <scope>NUCLEOTIDE SEQUENCE [LARGE SCALE GENOMIC DNA]</scope>
</reference>
<dbReference type="Gene3D" id="3.80.10.10">
    <property type="entry name" value="Ribonuclease Inhibitor"/>
    <property type="match status" value="1"/>
</dbReference>
<dbReference type="InterPro" id="IPR055411">
    <property type="entry name" value="LRR_FXL15/At3g58940/PEG3-like"/>
</dbReference>
<dbReference type="AlphaFoldDB" id="A0A0D9YR76"/>
<dbReference type="EnsemblPlants" id="OGLUM02G14030.1">
    <property type="protein sequence ID" value="OGLUM02G14030.1"/>
    <property type="gene ID" value="OGLUM02G14030"/>
</dbReference>
<reference evidence="4" key="1">
    <citation type="submission" date="2015-04" db="UniProtKB">
        <authorList>
            <consortium name="EnsemblPlants"/>
        </authorList>
    </citation>
    <scope>IDENTIFICATION</scope>
</reference>
<dbReference type="HOGENOM" id="CLU_044915_1_1_1"/>
<feature type="domain" description="F-box" evidence="2">
    <location>
        <begin position="11"/>
        <end position="58"/>
    </location>
</feature>
<dbReference type="InterPro" id="IPR032675">
    <property type="entry name" value="LRR_dom_sf"/>
</dbReference>
<dbReference type="PANTHER" id="PTHR38926">
    <property type="entry name" value="F-BOX DOMAIN CONTAINING PROTEIN, EXPRESSED"/>
    <property type="match status" value="1"/>
</dbReference>
<dbReference type="Gramene" id="OGLUM02G14030.1">
    <property type="protein sequence ID" value="OGLUM02G14030.1"/>
    <property type="gene ID" value="OGLUM02G14030"/>
</dbReference>
<evidence type="ECO:0000313" key="4">
    <source>
        <dbReference type="EnsemblPlants" id="OGLUM02G14030.1"/>
    </source>
</evidence>
<dbReference type="SUPFAM" id="SSF52047">
    <property type="entry name" value="RNI-like"/>
    <property type="match status" value="1"/>
</dbReference>
<dbReference type="eggNOG" id="KOG1947">
    <property type="taxonomic scope" value="Eukaryota"/>
</dbReference>
<feature type="region of interest" description="Disordered" evidence="1">
    <location>
        <begin position="276"/>
        <end position="308"/>
    </location>
</feature>
<keyword evidence="5" id="KW-1185">Reference proteome</keyword>
<evidence type="ECO:0000256" key="1">
    <source>
        <dbReference type="SAM" id="MobiDB-lite"/>
    </source>
</evidence>
<feature type="compositionally biased region" description="Acidic residues" evidence="1">
    <location>
        <begin position="283"/>
        <end position="304"/>
    </location>
</feature>
<evidence type="ECO:0000259" key="2">
    <source>
        <dbReference type="Pfam" id="PF12937"/>
    </source>
</evidence>
<dbReference type="Proteomes" id="UP000026961">
    <property type="component" value="Chromosome 2"/>
</dbReference>
<dbReference type="InterPro" id="IPR036047">
    <property type="entry name" value="F-box-like_dom_sf"/>
</dbReference>
<organism evidence="4">
    <name type="scientific">Oryza glumipatula</name>
    <dbReference type="NCBI Taxonomy" id="40148"/>
    <lineage>
        <taxon>Eukaryota</taxon>
        <taxon>Viridiplantae</taxon>
        <taxon>Streptophyta</taxon>
        <taxon>Embryophyta</taxon>
        <taxon>Tracheophyta</taxon>
        <taxon>Spermatophyta</taxon>
        <taxon>Magnoliopsida</taxon>
        <taxon>Liliopsida</taxon>
        <taxon>Poales</taxon>
        <taxon>Poaceae</taxon>
        <taxon>BOP clade</taxon>
        <taxon>Oryzoideae</taxon>
        <taxon>Oryzeae</taxon>
        <taxon>Oryzinae</taxon>
        <taxon>Oryza</taxon>
    </lineage>
</organism>
<dbReference type="STRING" id="40148.A0A0D9YR76"/>
<protein>
    <submittedName>
        <fullName evidence="4">Uncharacterized protein</fullName>
    </submittedName>
</protein>
<proteinExistence type="predicted"/>